<dbReference type="Pfam" id="PF08445">
    <property type="entry name" value="FR47"/>
    <property type="match status" value="1"/>
</dbReference>
<dbReference type="Gene3D" id="3.40.630.30">
    <property type="match status" value="1"/>
</dbReference>
<dbReference type="SUPFAM" id="SSF55729">
    <property type="entry name" value="Acyl-CoA N-acyltransferases (Nat)"/>
    <property type="match status" value="1"/>
</dbReference>
<organism evidence="2 3">
    <name type="scientific">Actinospica durhamensis</name>
    <dbReference type="NCBI Taxonomy" id="1508375"/>
    <lineage>
        <taxon>Bacteria</taxon>
        <taxon>Bacillati</taxon>
        <taxon>Actinomycetota</taxon>
        <taxon>Actinomycetes</taxon>
        <taxon>Catenulisporales</taxon>
        <taxon>Actinospicaceae</taxon>
        <taxon>Actinospica</taxon>
    </lineage>
</organism>
<reference evidence="2" key="1">
    <citation type="submission" date="2021-04" db="EMBL/GenBank/DDBJ databases">
        <title>Genome based classification of Actinospica acidithermotolerans sp. nov., an actinobacterium isolated from an Indonesian hot spring.</title>
        <authorList>
            <person name="Kusuma A.B."/>
            <person name="Putra K.E."/>
            <person name="Nafisah S."/>
            <person name="Loh J."/>
            <person name="Nouioui I."/>
            <person name="Goodfellow M."/>
        </authorList>
    </citation>
    <scope>NUCLEOTIDE SEQUENCE</scope>
    <source>
        <strain evidence="2">CSCA 57</strain>
    </source>
</reference>
<protein>
    <recommendedName>
        <fullName evidence="1">GCN5-related N-acetyltransferase Rv2170-like domain-containing protein</fullName>
    </recommendedName>
</protein>
<feature type="domain" description="GCN5-related N-acetyltransferase Rv2170-like" evidence="1">
    <location>
        <begin position="157"/>
        <end position="207"/>
    </location>
</feature>
<evidence type="ECO:0000313" key="2">
    <source>
        <dbReference type="EMBL" id="MBR7835272.1"/>
    </source>
</evidence>
<dbReference type="GO" id="GO:0016747">
    <property type="term" value="F:acyltransferase activity, transferring groups other than amino-acyl groups"/>
    <property type="evidence" value="ECO:0007669"/>
    <property type="project" value="InterPro"/>
</dbReference>
<comment type="caution">
    <text evidence="2">The sequence shown here is derived from an EMBL/GenBank/DDBJ whole genome shotgun (WGS) entry which is preliminary data.</text>
</comment>
<accession>A0A941IRG2</accession>
<dbReference type="EMBL" id="JAGSOG010000089">
    <property type="protein sequence ID" value="MBR7835272.1"/>
    <property type="molecule type" value="Genomic_DNA"/>
</dbReference>
<dbReference type="Proteomes" id="UP000675781">
    <property type="component" value="Unassembled WGS sequence"/>
</dbReference>
<proteinExistence type="predicted"/>
<dbReference type="InterPro" id="IPR013653">
    <property type="entry name" value="GCN5-like_dom"/>
</dbReference>
<dbReference type="InterPro" id="IPR016181">
    <property type="entry name" value="Acyl_CoA_acyltransferase"/>
</dbReference>
<gene>
    <name evidence="2" type="ORF">KDL01_18505</name>
</gene>
<sequence>MTNLEDLIRRWHLGWRASRDLPAAVASDDMLWIHCAQAKREFEALALRADEDPESIARIAARVLITKERTWLTVATRSLEGTLAAVEAAGLEVLHRSETLMGTDLTGQSRRPLDGAYTCDVRVEGSAIHVEILDGSGDVAARGQIGLAGADAVADRIETMSEHRRRGLGGVVMSTLAAEAVARGARNGLLIASADGQRLYSTLGWDRLADVVIAQAPGA</sequence>
<evidence type="ECO:0000313" key="3">
    <source>
        <dbReference type="Proteomes" id="UP000675781"/>
    </source>
</evidence>
<evidence type="ECO:0000259" key="1">
    <source>
        <dbReference type="Pfam" id="PF08445"/>
    </source>
</evidence>
<dbReference type="AlphaFoldDB" id="A0A941IRG2"/>
<dbReference type="RefSeq" id="WP_212529766.1">
    <property type="nucleotide sequence ID" value="NZ_JAGSOG010000089.1"/>
</dbReference>
<name>A0A941IRG2_9ACTN</name>
<keyword evidence="3" id="KW-1185">Reference proteome</keyword>